<dbReference type="EMBL" id="JAHFXS010001487">
    <property type="protein sequence ID" value="KAG9977236.1"/>
    <property type="molecule type" value="Genomic_DNA"/>
</dbReference>
<evidence type="ECO:0000313" key="2">
    <source>
        <dbReference type="EMBL" id="KAG9977236.1"/>
    </source>
</evidence>
<reference evidence="2" key="1">
    <citation type="journal article" date="2021" name="J Fungi (Basel)">
        <title>Virulence traits and population genomics of the black yeast Aureobasidium melanogenum.</title>
        <authorList>
            <person name="Cernosa A."/>
            <person name="Sun X."/>
            <person name="Gostincar C."/>
            <person name="Fang C."/>
            <person name="Gunde-Cimerman N."/>
            <person name="Song Z."/>
        </authorList>
    </citation>
    <scope>NUCLEOTIDE SEQUENCE</scope>
    <source>
        <strain evidence="2">EXF-9298</strain>
    </source>
</reference>
<dbReference type="AlphaFoldDB" id="A0A9P8JT88"/>
<organism evidence="2 3">
    <name type="scientific">Aureobasidium melanogenum</name>
    <name type="common">Aureobasidium pullulans var. melanogenum</name>
    <dbReference type="NCBI Taxonomy" id="46634"/>
    <lineage>
        <taxon>Eukaryota</taxon>
        <taxon>Fungi</taxon>
        <taxon>Dikarya</taxon>
        <taxon>Ascomycota</taxon>
        <taxon>Pezizomycotina</taxon>
        <taxon>Dothideomycetes</taxon>
        <taxon>Dothideomycetidae</taxon>
        <taxon>Dothideales</taxon>
        <taxon>Saccotheciaceae</taxon>
        <taxon>Aureobasidium</taxon>
    </lineage>
</organism>
<protein>
    <submittedName>
        <fullName evidence="2">Uncharacterized protein</fullName>
    </submittedName>
</protein>
<name>A0A9P8JT88_AURME</name>
<feature type="region of interest" description="Disordered" evidence="1">
    <location>
        <begin position="120"/>
        <end position="166"/>
    </location>
</feature>
<feature type="non-terminal residue" evidence="2">
    <location>
        <position position="166"/>
    </location>
</feature>
<accession>A0A9P8JT88</accession>
<evidence type="ECO:0000313" key="3">
    <source>
        <dbReference type="Proteomes" id="UP000729357"/>
    </source>
</evidence>
<feature type="compositionally biased region" description="Acidic residues" evidence="1">
    <location>
        <begin position="155"/>
        <end position="166"/>
    </location>
</feature>
<gene>
    <name evidence="2" type="ORF">KCU98_g10196</name>
</gene>
<dbReference type="Proteomes" id="UP000729357">
    <property type="component" value="Unassembled WGS sequence"/>
</dbReference>
<reference evidence="2" key="2">
    <citation type="submission" date="2021-08" db="EMBL/GenBank/DDBJ databases">
        <authorList>
            <person name="Gostincar C."/>
            <person name="Sun X."/>
            <person name="Song Z."/>
            <person name="Gunde-Cimerman N."/>
        </authorList>
    </citation>
    <scope>NUCLEOTIDE SEQUENCE</scope>
    <source>
        <strain evidence="2">EXF-9298</strain>
    </source>
</reference>
<evidence type="ECO:0000256" key="1">
    <source>
        <dbReference type="SAM" id="MobiDB-lite"/>
    </source>
</evidence>
<comment type="caution">
    <text evidence="2">The sequence shown here is derived from an EMBL/GenBank/DDBJ whole genome shotgun (WGS) entry which is preliminary data.</text>
</comment>
<sequence>MVDKNKNSKAAEYDLPTTNNAHWNQVIRTVEKVEQNIEASETAESHEETAAEAKLSKATRGLVFAISDSYTRHGSRLYDEAEAKLQRIDAGATDEPRHFESLEDFAKAFDLKLPEELKDNEHQGWMPKNCTPIDSKGNVLKSEELRSKKGSSVDEAQDGENEDDEA</sequence>
<keyword evidence="3" id="KW-1185">Reference proteome</keyword>
<proteinExistence type="predicted"/>